<evidence type="ECO:0000313" key="2">
    <source>
        <dbReference type="Proteomes" id="UP000247702"/>
    </source>
</evidence>
<sequence length="496" mass="59120">MTLNLPVEILYEILNEFVIQDDTKAFKTLFSCLLVNKLWCQITVPILWRDPWNFKIWDTSKYKHRYRAMFNILILFLSDNSIEYLKEYGIEFFTIQPKYSFRSNPRRIIDYNTSTLFNYPSFCKNLSIYHINKMIDLGEHQLRYCKTFIIKEILKLFISESSHFLYMHIENTQYDITRLFSNDKTSLAFSQITELIIGTKVESSILHQLSQLCQNIKRLNLTGIDYPNQGMIDLIKVQKNLNYLEFNSNLIDKKKDKQTISLGNMLKLKSNSIISLNFKNELQITLEILPYFTQNLRELKFEVNTRHRLLSRFYLKLESIKFSQLESLECNLPFKVLAKVIEKSGNKLKRIIHKKGCYNSNEIEFLINAISSNCFKLKCLHIEIKDIDDLLQLLNFCQDLKELKLNLLYFNINNQLSFFKILAKNSPLNLYKLQLNNINITYELFENFLKMWQKRPNMKSLNLNIIGYYFINDKEKIVKKFKKNGVLNEFKYKINK</sequence>
<evidence type="ECO:0008006" key="3">
    <source>
        <dbReference type="Google" id="ProtNLM"/>
    </source>
</evidence>
<dbReference type="Gene3D" id="3.80.10.10">
    <property type="entry name" value="Ribonuclease Inhibitor"/>
    <property type="match status" value="1"/>
</dbReference>
<dbReference type="SUPFAM" id="SSF52047">
    <property type="entry name" value="RNI-like"/>
    <property type="match status" value="1"/>
</dbReference>
<keyword evidence="2" id="KW-1185">Reference proteome</keyword>
<dbReference type="AlphaFoldDB" id="A0A2Z6QRS0"/>
<dbReference type="EMBL" id="BEXD01000567">
    <property type="protein sequence ID" value="GBB88539.1"/>
    <property type="molecule type" value="Genomic_DNA"/>
</dbReference>
<gene>
    <name evidence="1" type="ORF">RclHR1_15080001</name>
</gene>
<protein>
    <recommendedName>
        <fullName evidence="3">F-box domain-containing protein</fullName>
    </recommendedName>
</protein>
<name>A0A2Z6QRS0_9GLOM</name>
<proteinExistence type="predicted"/>
<dbReference type="InterPro" id="IPR032675">
    <property type="entry name" value="LRR_dom_sf"/>
</dbReference>
<comment type="caution">
    <text evidence="1">The sequence shown here is derived from an EMBL/GenBank/DDBJ whole genome shotgun (WGS) entry which is preliminary data.</text>
</comment>
<dbReference type="Proteomes" id="UP000247702">
    <property type="component" value="Unassembled WGS sequence"/>
</dbReference>
<evidence type="ECO:0000313" key="1">
    <source>
        <dbReference type="EMBL" id="GBB88539.1"/>
    </source>
</evidence>
<organism evidence="1 2">
    <name type="scientific">Rhizophagus clarus</name>
    <dbReference type="NCBI Taxonomy" id="94130"/>
    <lineage>
        <taxon>Eukaryota</taxon>
        <taxon>Fungi</taxon>
        <taxon>Fungi incertae sedis</taxon>
        <taxon>Mucoromycota</taxon>
        <taxon>Glomeromycotina</taxon>
        <taxon>Glomeromycetes</taxon>
        <taxon>Glomerales</taxon>
        <taxon>Glomeraceae</taxon>
        <taxon>Rhizophagus</taxon>
    </lineage>
</organism>
<reference evidence="1 2" key="1">
    <citation type="submission" date="2017-11" db="EMBL/GenBank/DDBJ databases">
        <title>The genome of Rhizophagus clarus HR1 reveals common genetic basis of auxotrophy among arbuscular mycorrhizal fungi.</title>
        <authorList>
            <person name="Kobayashi Y."/>
        </authorList>
    </citation>
    <scope>NUCLEOTIDE SEQUENCE [LARGE SCALE GENOMIC DNA]</scope>
    <source>
        <strain evidence="1 2">HR1</strain>
    </source>
</reference>
<accession>A0A2Z6QRS0</accession>